<evidence type="ECO:0000313" key="2">
    <source>
        <dbReference type="Proteomes" id="UP000681967"/>
    </source>
</evidence>
<evidence type="ECO:0000313" key="1">
    <source>
        <dbReference type="EMBL" id="CAF4253371.1"/>
    </source>
</evidence>
<dbReference type="Proteomes" id="UP000681967">
    <property type="component" value="Unassembled WGS sequence"/>
</dbReference>
<proteinExistence type="predicted"/>
<feature type="non-terminal residue" evidence="1">
    <location>
        <position position="57"/>
    </location>
</feature>
<name>A0A8S2SZP0_9BILA</name>
<organism evidence="1 2">
    <name type="scientific">Rotaria magnacalcarata</name>
    <dbReference type="NCBI Taxonomy" id="392030"/>
    <lineage>
        <taxon>Eukaryota</taxon>
        <taxon>Metazoa</taxon>
        <taxon>Spiralia</taxon>
        <taxon>Gnathifera</taxon>
        <taxon>Rotifera</taxon>
        <taxon>Eurotatoria</taxon>
        <taxon>Bdelloidea</taxon>
        <taxon>Philodinida</taxon>
        <taxon>Philodinidae</taxon>
        <taxon>Rotaria</taxon>
    </lineage>
</organism>
<reference evidence="1" key="1">
    <citation type="submission" date="2021-02" db="EMBL/GenBank/DDBJ databases">
        <authorList>
            <person name="Nowell W R."/>
        </authorList>
    </citation>
    <scope>NUCLEOTIDE SEQUENCE</scope>
</reference>
<comment type="caution">
    <text evidence="1">The sequence shown here is derived from an EMBL/GenBank/DDBJ whole genome shotgun (WGS) entry which is preliminary data.</text>
</comment>
<protein>
    <submittedName>
        <fullName evidence="1">Uncharacterized protein</fullName>
    </submittedName>
</protein>
<accession>A0A8S2SZP0</accession>
<sequence>MVDDGRNSCATTTTNNLIGHLNLKRTHNKVVFNDGTAAGVLNNLKGCTRTMNLHEAD</sequence>
<dbReference type="AlphaFoldDB" id="A0A8S2SZP0"/>
<gene>
    <name evidence="1" type="ORF">BYL167_LOCUS25643</name>
</gene>
<dbReference type="EMBL" id="CAJOBH010026581">
    <property type="protein sequence ID" value="CAF4253371.1"/>
    <property type="molecule type" value="Genomic_DNA"/>
</dbReference>